<dbReference type="STRING" id="252514.A3224_03265"/>
<protein>
    <submittedName>
        <fullName evidence="1">Uncharacterized protein</fullName>
    </submittedName>
</protein>
<evidence type="ECO:0000313" key="1">
    <source>
        <dbReference type="EMBL" id="AMX01731.1"/>
    </source>
</evidence>
<evidence type="ECO:0000313" key="2">
    <source>
        <dbReference type="Proteomes" id="UP000076077"/>
    </source>
</evidence>
<dbReference type="AlphaFoldDB" id="A0A143HJP5"/>
<name>A0A143HJP5_MICTH</name>
<gene>
    <name evidence="1" type="ORF">A3224_03265</name>
</gene>
<dbReference type="KEGG" id="mthd:A3224_03265"/>
<sequence>MNPVPNINKISAFAWKKEKAGNPREPMLKRLFATRKRPYVPGINRPETIRVDLSGSILTLQMPPHSYYGGFPGEDPPPQVNIYEQGRYVDDSGLPDWQRERESSFHFLRRKWAFYGPPWRPRPYGTISFSITVWRCDILPEDMSCFNPNHFEQMALRSLWYAGPGRPSIGEYKAPIHWRLQQESGATWLYFESHRDYSHDAWQPPEFMRTYRDCYLRIPLDNRYYLNLVFSYLGYAPVKYCLANMNKLRDAVLDSVQMEFSATAKERLAEAKHKWPDAHASEHRDPEPWIYPEWRYGGIGEENIVVVNPGSPPPVLTS</sequence>
<accession>A0A143HJP5</accession>
<reference evidence="2" key="1">
    <citation type="submission" date="2016-03" db="EMBL/GenBank/DDBJ databases">
        <authorList>
            <person name="Lee Y.-S."/>
            <person name="Choi Y.-L."/>
        </authorList>
    </citation>
    <scope>NUCLEOTIDE SEQUENCE [LARGE SCALE GENOMIC DNA]</scope>
    <source>
        <strain evidence="2">DAU221</strain>
    </source>
</reference>
<dbReference type="Proteomes" id="UP000076077">
    <property type="component" value="Chromosome"/>
</dbReference>
<keyword evidence="2" id="KW-1185">Reference proteome</keyword>
<proteinExistence type="predicted"/>
<organism evidence="1 2">
    <name type="scientific">Microbulbifer thermotolerans</name>
    <dbReference type="NCBI Taxonomy" id="252514"/>
    <lineage>
        <taxon>Bacteria</taxon>
        <taxon>Pseudomonadati</taxon>
        <taxon>Pseudomonadota</taxon>
        <taxon>Gammaproteobacteria</taxon>
        <taxon>Cellvibrionales</taxon>
        <taxon>Microbulbiferaceae</taxon>
        <taxon>Microbulbifer</taxon>
    </lineage>
</organism>
<dbReference type="EMBL" id="CP014864">
    <property type="protein sequence ID" value="AMX01731.1"/>
    <property type="molecule type" value="Genomic_DNA"/>
</dbReference>